<dbReference type="PANTHER" id="PTHR30023:SF0">
    <property type="entry name" value="PENICILLIN-SENSITIVE CARBOXYPEPTIDASE A"/>
    <property type="match status" value="1"/>
</dbReference>
<dbReference type="Pfam" id="PF02113">
    <property type="entry name" value="Peptidase_S13"/>
    <property type="match status" value="1"/>
</dbReference>
<sequence length="479" mass="53739">MKVRFFIVFSFLFLNGHLFAQSSFEKQVKAFLDRPEYRQASVGISVTDLATGDPVFERNDKKLFIPASVLKLVTSAAALEILGPDYRFQTRIGYTGTIKNGILKGDIVVIGGGDPALGSEYFQNDYFHPHFMETWAQRIKAAGIKRVEGNLVLDGSLYDTEKIPPTWIWEDMGNYYGAGTSALAVYDNLFRIVFRSPAEAGQPTEIISVNPKVEGMEWKNEVLSSVENRDLAYVFGSPHNGQRIVRGTIPRNRKSFSIKASNPFPEKLLADDFLHHLAREGVFITGKIRSETVEKSAFLQIYMTESPTLSEIVKVLNRESVNLFAEQLVKQVAAEKTGTGNRETGLKIITEFWKNRGLDTRQLLMEDGSGLSHFNVVSPAFLSSVLRYMENNSKNRDSFFKSLPTAGQGTLYHFSQQHFPEQALRIKSGSMTRIRCYSGYVRTSGGKHLSITIMVNHFTGSSVQLISEIEKLLIGLQKM</sequence>
<dbReference type="GO" id="GO:0000270">
    <property type="term" value="P:peptidoglycan metabolic process"/>
    <property type="evidence" value="ECO:0007669"/>
    <property type="project" value="TreeGrafter"/>
</dbReference>
<dbReference type="PRINTS" id="PR00922">
    <property type="entry name" value="DADACBPTASE3"/>
</dbReference>
<evidence type="ECO:0000256" key="1">
    <source>
        <dbReference type="ARBA" id="ARBA00006096"/>
    </source>
</evidence>
<organism evidence="4 5">
    <name type="scientific">Mariniphaga sediminis</name>
    <dbReference type="NCBI Taxonomy" id="1628158"/>
    <lineage>
        <taxon>Bacteria</taxon>
        <taxon>Pseudomonadati</taxon>
        <taxon>Bacteroidota</taxon>
        <taxon>Bacteroidia</taxon>
        <taxon>Marinilabiliales</taxon>
        <taxon>Prolixibacteraceae</taxon>
        <taxon>Mariniphaga</taxon>
    </lineage>
</organism>
<keyword evidence="2 4" id="KW-0378">Hydrolase</keyword>
<evidence type="ECO:0000256" key="3">
    <source>
        <dbReference type="SAM" id="SignalP"/>
    </source>
</evidence>
<dbReference type="NCBIfam" id="TIGR00666">
    <property type="entry name" value="PBP4"/>
    <property type="match status" value="1"/>
</dbReference>
<dbReference type="GO" id="GO:0006508">
    <property type="term" value="P:proteolysis"/>
    <property type="evidence" value="ECO:0007669"/>
    <property type="project" value="InterPro"/>
</dbReference>
<dbReference type="SUPFAM" id="SSF56601">
    <property type="entry name" value="beta-lactamase/transpeptidase-like"/>
    <property type="match status" value="1"/>
</dbReference>
<keyword evidence="5" id="KW-1185">Reference proteome</keyword>
<dbReference type="EC" id="3.4.16.4" evidence="4"/>
<dbReference type="GO" id="GO:0009002">
    <property type="term" value="F:serine-type D-Ala-D-Ala carboxypeptidase activity"/>
    <property type="evidence" value="ECO:0007669"/>
    <property type="project" value="UniProtKB-EC"/>
</dbReference>
<evidence type="ECO:0000256" key="2">
    <source>
        <dbReference type="ARBA" id="ARBA00022801"/>
    </source>
</evidence>
<dbReference type="EMBL" id="QWET01000006">
    <property type="protein sequence ID" value="RIH65354.1"/>
    <property type="molecule type" value="Genomic_DNA"/>
</dbReference>
<feature type="signal peptide" evidence="3">
    <location>
        <begin position="1"/>
        <end position="20"/>
    </location>
</feature>
<evidence type="ECO:0000313" key="4">
    <source>
        <dbReference type="EMBL" id="RIH65354.1"/>
    </source>
</evidence>
<dbReference type="AlphaFoldDB" id="A0A399D0H2"/>
<accession>A0A399D0H2</accession>
<comment type="similarity">
    <text evidence="1">Belongs to the peptidase S13 family.</text>
</comment>
<keyword evidence="4" id="KW-0645">Protease</keyword>
<feature type="chain" id="PRO_5017284974" evidence="3">
    <location>
        <begin position="21"/>
        <end position="479"/>
    </location>
</feature>
<dbReference type="OrthoDB" id="9802627at2"/>
<gene>
    <name evidence="4" type="primary">dacB</name>
    <name evidence="4" type="ORF">D1164_09495</name>
</gene>
<keyword evidence="4" id="KW-0121">Carboxypeptidase</keyword>
<protein>
    <submittedName>
        <fullName evidence="4">D-alanyl-D-alanine carboxypeptidase/D-alanyl-D-alanine-endopeptidase</fullName>
        <ecNumber evidence="4">3.4.16.4</ecNumber>
    </submittedName>
</protein>
<dbReference type="Proteomes" id="UP000266441">
    <property type="component" value="Unassembled WGS sequence"/>
</dbReference>
<reference evidence="4 5" key="1">
    <citation type="journal article" date="2015" name="Int. J. Syst. Evol. Microbiol.">
        <title>Mariniphaga sediminis sp. nov., isolated from coastal sediment.</title>
        <authorList>
            <person name="Wang F.Q."/>
            <person name="Shen Q.Y."/>
            <person name="Chen G.J."/>
            <person name="Du Z.J."/>
        </authorList>
    </citation>
    <scope>NUCLEOTIDE SEQUENCE [LARGE SCALE GENOMIC DNA]</scope>
    <source>
        <strain evidence="4 5">SY21</strain>
    </source>
</reference>
<proteinExistence type="inferred from homology"/>
<keyword evidence="3" id="KW-0732">Signal</keyword>
<dbReference type="InterPro" id="IPR012338">
    <property type="entry name" value="Beta-lactam/transpept-like"/>
</dbReference>
<dbReference type="RefSeq" id="WP_119349735.1">
    <property type="nucleotide sequence ID" value="NZ_QWET01000006.1"/>
</dbReference>
<name>A0A399D0H2_9BACT</name>
<comment type="caution">
    <text evidence="4">The sequence shown here is derived from an EMBL/GenBank/DDBJ whole genome shotgun (WGS) entry which is preliminary data.</text>
</comment>
<dbReference type="InterPro" id="IPR000667">
    <property type="entry name" value="Peptidase_S13"/>
</dbReference>
<dbReference type="PANTHER" id="PTHR30023">
    <property type="entry name" value="D-ALANYL-D-ALANINE CARBOXYPEPTIDASE"/>
    <property type="match status" value="1"/>
</dbReference>
<dbReference type="Gene3D" id="3.50.80.20">
    <property type="entry name" value="D-Ala-D-Ala carboxypeptidase C, peptidase S13"/>
    <property type="match status" value="1"/>
</dbReference>
<evidence type="ECO:0000313" key="5">
    <source>
        <dbReference type="Proteomes" id="UP000266441"/>
    </source>
</evidence>
<dbReference type="Gene3D" id="3.40.710.10">
    <property type="entry name" value="DD-peptidase/beta-lactamase superfamily"/>
    <property type="match status" value="2"/>
</dbReference>